<dbReference type="InterPro" id="IPR036412">
    <property type="entry name" value="HAD-like_sf"/>
</dbReference>
<dbReference type="Pfam" id="PF00702">
    <property type="entry name" value="Hydrolase"/>
    <property type="match status" value="1"/>
</dbReference>
<evidence type="ECO:0000313" key="2">
    <source>
        <dbReference type="Proteomes" id="UP001302676"/>
    </source>
</evidence>
<reference evidence="1" key="1">
    <citation type="journal article" date="2023" name="Mol. Phylogenet. Evol.">
        <title>Genome-scale phylogeny and comparative genomics of the fungal order Sordariales.</title>
        <authorList>
            <person name="Hensen N."/>
            <person name="Bonometti L."/>
            <person name="Westerberg I."/>
            <person name="Brannstrom I.O."/>
            <person name="Guillou S."/>
            <person name="Cros-Aarteil S."/>
            <person name="Calhoun S."/>
            <person name="Haridas S."/>
            <person name="Kuo A."/>
            <person name="Mondo S."/>
            <person name="Pangilinan J."/>
            <person name="Riley R."/>
            <person name="LaButti K."/>
            <person name="Andreopoulos B."/>
            <person name="Lipzen A."/>
            <person name="Chen C."/>
            <person name="Yan M."/>
            <person name="Daum C."/>
            <person name="Ng V."/>
            <person name="Clum A."/>
            <person name="Steindorff A."/>
            <person name="Ohm R.A."/>
            <person name="Martin F."/>
            <person name="Silar P."/>
            <person name="Natvig D.O."/>
            <person name="Lalanne C."/>
            <person name="Gautier V."/>
            <person name="Ament-Velasquez S.L."/>
            <person name="Kruys A."/>
            <person name="Hutchinson M.I."/>
            <person name="Powell A.J."/>
            <person name="Barry K."/>
            <person name="Miller A.N."/>
            <person name="Grigoriev I.V."/>
            <person name="Debuchy R."/>
            <person name="Gladieux P."/>
            <person name="Hiltunen Thoren M."/>
            <person name="Johannesson H."/>
        </authorList>
    </citation>
    <scope>NUCLEOTIDE SEQUENCE</scope>
    <source>
        <strain evidence="1">CBS 141.50</strain>
    </source>
</reference>
<dbReference type="EMBL" id="MU853678">
    <property type="protein sequence ID" value="KAK4139215.1"/>
    <property type="molecule type" value="Genomic_DNA"/>
</dbReference>
<dbReference type="GeneID" id="87815327"/>
<keyword evidence="2" id="KW-1185">Reference proteome</keyword>
<dbReference type="AlphaFoldDB" id="A0AAN6UV96"/>
<dbReference type="PANTHER" id="PTHR46191:SF2">
    <property type="entry name" value="HALOACID DEHALOGENASE-LIKE HYDROLASE DOMAIN-CONTAINING PROTEIN 3"/>
    <property type="match status" value="1"/>
</dbReference>
<accession>A0AAN6UV96</accession>
<evidence type="ECO:0000313" key="1">
    <source>
        <dbReference type="EMBL" id="KAK4139215.1"/>
    </source>
</evidence>
<name>A0AAN6UV96_9PEZI</name>
<dbReference type="RefSeq" id="XP_062632586.1">
    <property type="nucleotide sequence ID" value="XM_062778714.1"/>
</dbReference>
<comment type="caution">
    <text evidence="1">The sequence shown here is derived from an EMBL/GenBank/DDBJ whole genome shotgun (WGS) entry which is preliminary data.</text>
</comment>
<dbReference type="Gene3D" id="3.40.50.1000">
    <property type="entry name" value="HAD superfamily/HAD-like"/>
    <property type="match status" value="1"/>
</dbReference>
<dbReference type="InterPro" id="IPR044924">
    <property type="entry name" value="HAD-SF_hydro_IA_REG-2-like_cap"/>
</dbReference>
<dbReference type="InterPro" id="IPR023214">
    <property type="entry name" value="HAD_sf"/>
</dbReference>
<dbReference type="Proteomes" id="UP001302676">
    <property type="component" value="Unassembled WGS sequence"/>
</dbReference>
<dbReference type="InterPro" id="IPR051828">
    <property type="entry name" value="HAD-like_hydrolase_domain"/>
</dbReference>
<dbReference type="SUPFAM" id="SSF56784">
    <property type="entry name" value="HAD-like"/>
    <property type="match status" value="1"/>
</dbReference>
<gene>
    <name evidence="1" type="ORF">C8A04DRAFT_16054</name>
</gene>
<sequence length="314" mass="34882">MERRNLLLCFDAFGTLFHPKSPIHEQYTAVARQCGLQGFNSQDVAASFRAAFSSEIKAYPNYGKSSGMGATTWWTNVIHKTFQPLVGTGVDLPKQLAPTLLHRFASHEGYTVSPGVLPLIRTLKEKHQGQRHHQPTRAYFHRVVVGVITNSDDRVPSILSSLGFNVSPLRFGTDIEQPHVVREQQYDVDLHCMSYDVGFAKPDRQIFDAAEGLATQLVATQEGVESVEQATAATWCKVYIGDEYEKDVVGARTAGWIPAFVGDGDELPEELLDLNCPGEEKLSWASNRDNTCRVVRAGSTQEILAWLVEETCNE</sequence>
<organism evidence="1 2">
    <name type="scientific">Dichotomopilus funicola</name>
    <dbReference type="NCBI Taxonomy" id="1934379"/>
    <lineage>
        <taxon>Eukaryota</taxon>
        <taxon>Fungi</taxon>
        <taxon>Dikarya</taxon>
        <taxon>Ascomycota</taxon>
        <taxon>Pezizomycotina</taxon>
        <taxon>Sordariomycetes</taxon>
        <taxon>Sordariomycetidae</taxon>
        <taxon>Sordariales</taxon>
        <taxon>Chaetomiaceae</taxon>
        <taxon>Dichotomopilus</taxon>
    </lineage>
</organism>
<reference evidence="1" key="2">
    <citation type="submission" date="2023-05" db="EMBL/GenBank/DDBJ databases">
        <authorList>
            <consortium name="Lawrence Berkeley National Laboratory"/>
            <person name="Steindorff A."/>
            <person name="Hensen N."/>
            <person name="Bonometti L."/>
            <person name="Westerberg I."/>
            <person name="Brannstrom I.O."/>
            <person name="Guillou S."/>
            <person name="Cros-Aarteil S."/>
            <person name="Calhoun S."/>
            <person name="Haridas S."/>
            <person name="Kuo A."/>
            <person name="Mondo S."/>
            <person name="Pangilinan J."/>
            <person name="Riley R."/>
            <person name="Labutti K."/>
            <person name="Andreopoulos B."/>
            <person name="Lipzen A."/>
            <person name="Chen C."/>
            <person name="Yanf M."/>
            <person name="Daum C."/>
            <person name="Ng V."/>
            <person name="Clum A."/>
            <person name="Ohm R."/>
            <person name="Martin F."/>
            <person name="Silar P."/>
            <person name="Natvig D."/>
            <person name="Lalanne C."/>
            <person name="Gautier V."/>
            <person name="Ament-Velasquez S.L."/>
            <person name="Kruys A."/>
            <person name="Hutchinson M.I."/>
            <person name="Powell A.J."/>
            <person name="Barry K."/>
            <person name="Miller A.N."/>
            <person name="Grigoriev I.V."/>
            <person name="Debuchy R."/>
            <person name="Gladieux P."/>
            <person name="Thoren M.H."/>
            <person name="Johannesson H."/>
        </authorList>
    </citation>
    <scope>NUCLEOTIDE SEQUENCE</scope>
    <source>
        <strain evidence="1">CBS 141.50</strain>
    </source>
</reference>
<dbReference type="GO" id="GO:0005634">
    <property type="term" value="C:nucleus"/>
    <property type="evidence" value="ECO:0007669"/>
    <property type="project" value="TreeGrafter"/>
</dbReference>
<evidence type="ECO:0008006" key="3">
    <source>
        <dbReference type="Google" id="ProtNLM"/>
    </source>
</evidence>
<dbReference type="Gene3D" id="1.10.150.720">
    <property type="entry name" value="Haloacid dehalogenase-like hydrolase"/>
    <property type="match status" value="1"/>
</dbReference>
<protein>
    <recommendedName>
        <fullName evidence="3">Haloacid dehalogenase</fullName>
    </recommendedName>
</protein>
<dbReference type="PANTHER" id="PTHR46191">
    <property type="match status" value="1"/>
</dbReference>
<proteinExistence type="predicted"/>